<comment type="caution">
    <text evidence="2">The sequence shown here is derived from an EMBL/GenBank/DDBJ whole genome shotgun (WGS) entry which is preliminary data.</text>
</comment>
<keyword evidence="3" id="KW-1185">Reference proteome</keyword>
<evidence type="ECO:0000256" key="1">
    <source>
        <dbReference type="SAM" id="SignalP"/>
    </source>
</evidence>
<protein>
    <submittedName>
        <fullName evidence="2">Uncharacterized protein</fullName>
    </submittedName>
</protein>
<keyword evidence="1" id="KW-0732">Signal</keyword>
<dbReference type="RefSeq" id="WP_146511776.1">
    <property type="nucleotide sequence ID" value="NZ_SIHI01000030.1"/>
</dbReference>
<feature type="signal peptide" evidence="1">
    <location>
        <begin position="1"/>
        <end position="25"/>
    </location>
</feature>
<organism evidence="2 3">
    <name type="scientific">Thalassoglobus neptunius</name>
    <dbReference type="NCBI Taxonomy" id="1938619"/>
    <lineage>
        <taxon>Bacteria</taxon>
        <taxon>Pseudomonadati</taxon>
        <taxon>Planctomycetota</taxon>
        <taxon>Planctomycetia</taxon>
        <taxon>Planctomycetales</taxon>
        <taxon>Planctomycetaceae</taxon>
        <taxon>Thalassoglobus</taxon>
    </lineage>
</organism>
<sequence precursor="true">MRALKSLACLSAVALIVHGGQVAIAQTAGDDTSQEVTFEDIVANAPPIHRVEEDWELVVNNPDPNADCPQIATVFGPTDARFDTHTLFELNHGTLPNFGEGGMQLQVWFGDYLIGYQRQRAPSELSTSNEKITYTTATAIEGGHLTMSVFNGTSTTFGTFGDSNSLKVWLFTNRTDLNPYHPGNSIEHSKVTFGANRVDYFKRSAIRFYDENGDLYAQDLNDRYVHRLAAE</sequence>
<dbReference type="OrthoDB" id="266492at2"/>
<reference evidence="2 3" key="1">
    <citation type="submission" date="2019-02" db="EMBL/GenBank/DDBJ databases">
        <title>Deep-cultivation of Planctomycetes and their phenomic and genomic characterization uncovers novel biology.</title>
        <authorList>
            <person name="Wiegand S."/>
            <person name="Jogler M."/>
            <person name="Boedeker C."/>
            <person name="Pinto D."/>
            <person name="Vollmers J."/>
            <person name="Rivas-Marin E."/>
            <person name="Kohn T."/>
            <person name="Peeters S.H."/>
            <person name="Heuer A."/>
            <person name="Rast P."/>
            <person name="Oberbeckmann S."/>
            <person name="Bunk B."/>
            <person name="Jeske O."/>
            <person name="Meyerdierks A."/>
            <person name="Storesund J.E."/>
            <person name="Kallscheuer N."/>
            <person name="Luecker S."/>
            <person name="Lage O.M."/>
            <person name="Pohl T."/>
            <person name="Merkel B.J."/>
            <person name="Hornburger P."/>
            <person name="Mueller R.-W."/>
            <person name="Bruemmer F."/>
            <person name="Labrenz M."/>
            <person name="Spormann A.M."/>
            <person name="Op Den Camp H."/>
            <person name="Overmann J."/>
            <person name="Amann R."/>
            <person name="Jetten M.S.M."/>
            <person name="Mascher T."/>
            <person name="Medema M.H."/>
            <person name="Devos D.P."/>
            <person name="Kaster A.-K."/>
            <person name="Ovreas L."/>
            <person name="Rohde M."/>
            <person name="Galperin M.Y."/>
            <person name="Jogler C."/>
        </authorList>
    </citation>
    <scope>NUCLEOTIDE SEQUENCE [LARGE SCALE GENOMIC DNA]</scope>
    <source>
        <strain evidence="2 3">KOR42</strain>
    </source>
</reference>
<evidence type="ECO:0000313" key="3">
    <source>
        <dbReference type="Proteomes" id="UP000317243"/>
    </source>
</evidence>
<dbReference type="EMBL" id="SIHI01000030">
    <property type="protein sequence ID" value="TWT43599.1"/>
    <property type="molecule type" value="Genomic_DNA"/>
</dbReference>
<dbReference type="Proteomes" id="UP000317243">
    <property type="component" value="Unassembled WGS sequence"/>
</dbReference>
<evidence type="ECO:0000313" key="2">
    <source>
        <dbReference type="EMBL" id="TWT43599.1"/>
    </source>
</evidence>
<proteinExistence type="predicted"/>
<dbReference type="AlphaFoldDB" id="A0A5C5W0L0"/>
<feature type="chain" id="PRO_5022889584" evidence="1">
    <location>
        <begin position="26"/>
        <end position="231"/>
    </location>
</feature>
<name>A0A5C5W0L0_9PLAN</name>
<accession>A0A5C5W0L0</accession>
<gene>
    <name evidence="2" type="ORF">KOR42_44170</name>
</gene>